<feature type="compositionally biased region" description="Polar residues" evidence="1">
    <location>
        <begin position="228"/>
        <end position="238"/>
    </location>
</feature>
<evidence type="ECO:0000313" key="3">
    <source>
        <dbReference type="EMBL" id="KAG9250075.1"/>
    </source>
</evidence>
<dbReference type="GeneID" id="70295178"/>
<organism evidence="3 4">
    <name type="scientific">Emericellopsis atlantica</name>
    <dbReference type="NCBI Taxonomy" id="2614577"/>
    <lineage>
        <taxon>Eukaryota</taxon>
        <taxon>Fungi</taxon>
        <taxon>Dikarya</taxon>
        <taxon>Ascomycota</taxon>
        <taxon>Pezizomycotina</taxon>
        <taxon>Sordariomycetes</taxon>
        <taxon>Hypocreomycetidae</taxon>
        <taxon>Hypocreales</taxon>
        <taxon>Bionectriaceae</taxon>
        <taxon>Emericellopsis</taxon>
    </lineage>
</organism>
<proteinExistence type="predicted"/>
<comment type="caution">
    <text evidence="3">The sequence shown here is derived from an EMBL/GenBank/DDBJ whole genome shotgun (WGS) entry which is preliminary data.</text>
</comment>
<dbReference type="Proteomes" id="UP000887229">
    <property type="component" value="Unassembled WGS sequence"/>
</dbReference>
<reference evidence="3" key="1">
    <citation type="journal article" date="2021" name="IMA Fungus">
        <title>Genomic characterization of three marine fungi, including Emericellopsis atlantica sp. nov. with signatures of a generalist lifestyle and marine biomass degradation.</title>
        <authorList>
            <person name="Hagestad O.C."/>
            <person name="Hou L."/>
            <person name="Andersen J.H."/>
            <person name="Hansen E.H."/>
            <person name="Altermark B."/>
            <person name="Li C."/>
            <person name="Kuhnert E."/>
            <person name="Cox R.J."/>
            <person name="Crous P.W."/>
            <person name="Spatafora J.W."/>
            <person name="Lail K."/>
            <person name="Amirebrahimi M."/>
            <person name="Lipzen A."/>
            <person name="Pangilinan J."/>
            <person name="Andreopoulos W."/>
            <person name="Hayes R.D."/>
            <person name="Ng V."/>
            <person name="Grigoriev I.V."/>
            <person name="Jackson S.A."/>
            <person name="Sutton T.D.S."/>
            <person name="Dobson A.D.W."/>
            <person name="Rama T."/>
        </authorList>
    </citation>
    <scope>NUCLEOTIDE SEQUENCE</scope>
    <source>
        <strain evidence="3">TS7</strain>
    </source>
</reference>
<gene>
    <name evidence="3" type="ORF">F5Z01DRAFT_667263</name>
</gene>
<evidence type="ECO:0000256" key="2">
    <source>
        <dbReference type="SAM" id="SignalP"/>
    </source>
</evidence>
<keyword evidence="2" id="KW-0732">Signal</keyword>
<dbReference type="RefSeq" id="XP_046113999.1">
    <property type="nucleotide sequence ID" value="XM_046264275.1"/>
</dbReference>
<dbReference type="OrthoDB" id="10458697at2759"/>
<evidence type="ECO:0000313" key="4">
    <source>
        <dbReference type="Proteomes" id="UP000887229"/>
    </source>
</evidence>
<keyword evidence="4" id="KW-1185">Reference proteome</keyword>
<dbReference type="EMBL" id="MU251283">
    <property type="protein sequence ID" value="KAG9250075.1"/>
    <property type="molecule type" value="Genomic_DNA"/>
</dbReference>
<sequence>MKFAYLLAFAAPFAYTAPAPPAIVTHSHAEHMEIQIWESTWKCHWKNTDWWELVDFRHDHQGGFLMNERRILPEKFMNPHFIFGAPNAMGRYPEAPASSLSFNFGSTLEYGERLVDDKGELGPPETMKFKVVDKTRQPPFDGTRTQTWILDLTRTTTPSSGKLPQYELTGMRLKELGGRHECKPHMTDPNVGMKSMSHRQKERMKDKGIVYDPPLGAAFTRHDPRGGNVSSSRESAVQ</sequence>
<accession>A0A9P7ZDM1</accession>
<protein>
    <submittedName>
        <fullName evidence="3">Uncharacterized protein</fullName>
    </submittedName>
</protein>
<name>A0A9P7ZDM1_9HYPO</name>
<feature type="region of interest" description="Disordered" evidence="1">
    <location>
        <begin position="180"/>
        <end position="238"/>
    </location>
</feature>
<feature type="chain" id="PRO_5040344544" evidence="2">
    <location>
        <begin position="17"/>
        <end position="238"/>
    </location>
</feature>
<feature type="signal peptide" evidence="2">
    <location>
        <begin position="1"/>
        <end position="16"/>
    </location>
</feature>
<evidence type="ECO:0000256" key="1">
    <source>
        <dbReference type="SAM" id="MobiDB-lite"/>
    </source>
</evidence>
<dbReference type="AlphaFoldDB" id="A0A9P7ZDM1"/>